<sequence>MSGYNPDCGHVFMPQAGFFCLTVSEFTAYLHFIEYNGETLKLNRIEACEMATDKPCKNLHRSPSPAQCMEHYGCIYENNHLITLLVDPENGGIADANRAACEFYGYSIRQFRQLLICDLAADPKSGVQEFVEKALPEGADQKNRVFIDRHVLATGEPIDVEVHTGMMTMLGKNCVYTVIHDISERVRSEQRLRESEERYRDLVELCPEAILVYSSGTILFANKQTERMFGAKKQELTGKRIEDFFNEVYFQSAEHNKLKTTGLLKERFRIEQRLIRRQDNRSFDLEISGVPVIYEEAKALQLVFRDITESKREVERAVRLQEHRHAVSFPLDSKAVLEKLYIPARTLSGDFFIFHKVNEEQVIGIIGDVTGKGITAALNISALRVLFMDSLSCTQDPVQVLRDLNYKALQHLGEDYIAGCCFLLDFGTGLLKAAGAGINEFLYVPRGRDCERITVKGAPLGMFESSEFEEKTIPFESGDRFCFYSDGMELLFNSDELGREYGYLLERFAGAALQDDCTWLGLNIQ</sequence>
<dbReference type="InterPro" id="IPR052016">
    <property type="entry name" value="Bact_Sigma-Reg"/>
</dbReference>
<dbReference type="Gene3D" id="3.30.450.20">
    <property type="entry name" value="PAS domain"/>
    <property type="match status" value="2"/>
</dbReference>
<dbReference type="SMART" id="SM00091">
    <property type="entry name" value="PAS"/>
    <property type="match status" value="2"/>
</dbReference>
<evidence type="ECO:0000259" key="3">
    <source>
        <dbReference type="PROSITE" id="PS50113"/>
    </source>
</evidence>
<evidence type="ECO:0000256" key="1">
    <source>
        <dbReference type="ARBA" id="ARBA00022801"/>
    </source>
</evidence>
<organism evidence="4 5">
    <name type="scientific">Paenibacillus phytohabitans</name>
    <dbReference type="NCBI Taxonomy" id="2654978"/>
    <lineage>
        <taxon>Bacteria</taxon>
        <taxon>Bacillati</taxon>
        <taxon>Bacillota</taxon>
        <taxon>Bacilli</taxon>
        <taxon>Bacillales</taxon>
        <taxon>Paenibacillaceae</taxon>
        <taxon>Paenibacillus</taxon>
    </lineage>
</organism>
<dbReference type="PROSITE" id="PS50112">
    <property type="entry name" value="PAS"/>
    <property type="match status" value="1"/>
</dbReference>
<feature type="domain" description="PAC" evidence="3">
    <location>
        <begin position="268"/>
        <end position="319"/>
    </location>
</feature>
<dbReference type="EMBL" id="WHOB01000020">
    <property type="protein sequence ID" value="NOU78510.1"/>
    <property type="molecule type" value="Genomic_DNA"/>
</dbReference>
<accession>A0ABX1YC16</accession>
<dbReference type="PROSITE" id="PS50113">
    <property type="entry name" value="PAC"/>
    <property type="match status" value="1"/>
</dbReference>
<reference evidence="4 5" key="1">
    <citation type="submission" date="2019-10" db="EMBL/GenBank/DDBJ databases">
        <title>Description of Paenibacillus terricola sp. nov.</title>
        <authorList>
            <person name="Carlier A."/>
            <person name="Qi S."/>
        </authorList>
    </citation>
    <scope>NUCLEOTIDE SEQUENCE [LARGE SCALE GENOMIC DNA]</scope>
    <source>
        <strain evidence="4 5">LMG 31459</strain>
    </source>
</reference>
<feature type="domain" description="PAS" evidence="2">
    <location>
        <begin position="195"/>
        <end position="247"/>
    </location>
</feature>
<evidence type="ECO:0000259" key="2">
    <source>
        <dbReference type="PROSITE" id="PS50112"/>
    </source>
</evidence>
<keyword evidence="1" id="KW-0378">Hydrolase</keyword>
<evidence type="ECO:0000313" key="4">
    <source>
        <dbReference type="EMBL" id="NOU78510.1"/>
    </source>
</evidence>
<protein>
    <submittedName>
        <fullName evidence="4">PAS domain S-box protein</fullName>
    </submittedName>
</protein>
<dbReference type="SMART" id="SM00331">
    <property type="entry name" value="PP2C_SIG"/>
    <property type="match status" value="1"/>
</dbReference>
<dbReference type="Proteomes" id="UP000596857">
    <property type="component" value="Unassembled WGS sequence"/>
</dbReference>
<dbReference type="Pfam" id="PF07228">
    <property type="entry name" value="SpoIIE"/>
    <property type="match status" value="1"/>
</dbReference>
<evidence type="ECO:0000313" key="5">
    <source>
        <dbReference type="Proteomes" id="UP000596857"/>
    </source>
</evidence>
<dbReference type="PANTHER" id="PTHR43156:SF14">
    <property type="entry name" value="PHOSPHOSERINE PHOSPHATASE RSBP"/>
    <property type="match status" value="1"/>
</dbReference>
<keyword evidence="5" id="KW-1185">Reference proteome</keyword>
<dbReference type="InterPro" id="IPR035965">
    <property type="entry name" value="PAS-like_dom_sf"/>
</dbReference>
<dbReference type="InterPro" id="IPR000014">
    <property type="entry name" value="PAS"/>
</dbReference>
<dbReference type="Pfam" id="PF13426">
    <property type="entry name" value="PAS_9"/>
    <property type="match status" value="2"/>
</dbReference>
<comment type="caution">
    <text evidence="4">The sequence shown here is derived from an EMBL/GenBank/DDBJ whole genome shotgun (WGS) entry which is preliminary data.</text>
</comment>
<name>A0ABX1YC16_9BACL</name>
<dbReference type="CDD" id="cd00130">
    <property type="entry name" value="PAS"/>
    <property type="match status" value="1"/>
</dbReference>
<dbReference type="SUPFAM" id="SSF55785">
    <property type="entry name" value="PYP-like sensor domain (PAS domain)"/>
    <property type="match status" value="2"/>
</dbReference>
<dbReference type="NCBIfam" id="TIGR00229">
    <property type="entry name" value="sensory_box"/>
    <property type="match status" value="2"/>
</dbReference>
<dbReference type="InterPro" id="IPR036457">
    <property type="entry name" value="PPM-type-like_dom_sf"/>
</dbReference>
<proteinExistence type="predicted"/>
<dbReference type="PANTHER" id="PTHR43156">
    <property type="entry name" value="STAGE II SPORULATION PROTEIN E-RELATED"/>
    <property type="match status" value="1"/>
</dbReference>
<dbReference type="InterPro" id="IPR001932">
    <property type="entry name" value="PPM-type_phosphatase-like_dom"/>
</dbReference>
<dbReference type="InterPro" id="IPR000700">
    <property type="entry name" value="PAS-assoc_C"/>
</dbReference>
<gene>
    <name evidence="4" type="ORF">GC101_06400</name>
</gene>
<dbReference type="Gene3D" id="3.60.40.10">
    <property type="entry name" value="PPM-type phosphatase domain"/>
    <property type="match status" value="1"/>
</dbReference>